<accession>A0A9D2J4K7</accession>
<evidence type="ECO:0000313" key="2">
    <source>
        <dbReference type="Proteomes" id="UP000824037"/>
    </source>
</evidence>
<evidence type="ECO:0008006" key="3">
    <source>
        <dbReference type="Google" id="ProtNLM"/>
    </source>
</evidence>
<gene>
    <name evidence="1" type="ORF">H9815_06650</name>
</gene>
<sequence length="278" mass="30086">MSTGETRMHSPLASFATYGPVDVTAFLGVFPWRLQARSDAAALTRQADRLELSGLCLSHLASVFGYDTRSGNEELHRVVEAEPRFSFTPILNPTEPGWQAELTWVLAHGAPGIRIVPGYHGYTLGHPAVAELVAAAEDAGIAVHLSATLEDPRDRHPRYVVEECTTSQIADFLRLAMPVPIVLSGLRTQDWTEVAANLDAGHDLDRVLLDTWRMNGPIGVLRTMCEAGLAPMLAYGTCQPIQEPVASAYQLATATIGEADRRALAAQNARRVLPGLAE</sequence>
<protein>
    <recommendedName>
        <fullName evidence="3">Amidohydrolase-related domain-containing protein</fullName>
    </recommendedName>
</protein>
<proteinExistence type="predicted"/>
<reference evidence="1" key="1">
    <citation type="journal article" date="2021" name="PeerJ">
        <title>Extensive microbial diversity within the chicken gut microbiome revealed by metagenomics and culture.</title>
        <authorList>
            <person name="Gilroy R."/>
            <person name="Ravi A."/>
            <person name="Getino M."/>
            <person name="Pursley I."/>
            <person name="Horton D.L."/>
            <person name="Alikhan N.F."/>
            <person name="Baker D."/>
            <person name="Gharbi K."/>
            <person name="Hall N."/>
            <person name="Watson M."/>
            <person name="Adriaenssens E.M."/>
            <person name="Foster-Nyarko E."/>
            <person name="Jarju S."/>
            <person name="Secka A."/>
            <person name="Antonio M."/>
            <person name="Oren A."/>
            <person name="Chaudhuri R.R."/>
            <person name="La Ragione R."/>
            <person name="Hildebrand F."/>
            <person name="Pallen M.J."/>
        </authorList>
    </citation>
    <scope>NUCLEOTIDE SEQUENCE</scope>
    <source>
        <strain evidence="1">ChiGjej4B4-7305</strain>
    </source>
</reference>
<dbReference type="AlphaFoldDB" id="A0A9D2J4K7"/>
<dbReference type="Gene3D" id="3.20.20.140">
    <property type="entry name" value="Metal-dependent hydrolases"/>
    <property type="match status" value="1"/>
</dbReference>
<comment type="caution">
    <text evidence="1">The sequence shown here is derived from an EMBL/GenBank/DDBJ whole genome shotgun (WGS) entry which is preliminary data.</text>
</comment>
<name>A0A9D2J4K7_9MICO</name>
<dbReference type="Proteomes" id="UP000824037">
    <property type="component" value="Unassembled WGS sequence"/>
</dbReference>
<dbReference type="EMBL" id="DXBY01000111">
    <property type="protein sequence ID" value="HIZ35439.1"/>
    <property type="molecule type" value="Genomic_DNA"/>
</dbReference>
<organism evidence="1 2">
    <name type="scientific">Candidatus Ruania gallistercoris</name>
    <dbReference type="NCBI Taxonomy" id="2838746"/>
    <lineage>
        <taxon>Bacteria</taxon>
        <taxon>Bacillati</taxon>
        <taxon>Actinomycetota</taxon>
        <taxon>Actinomycetes</taxon>
        <taxon>Micrococcales</taxon>
        <taxon>Ruaniaceae</taxon>
        <taxon>Ruania</taxon>
    </lineage>
</organism>
<evidence type="ECO:0000313" key="1">
    <source>
        <dbReference type="EMBL" id="HIZ35439.1"/>
    </source>
</evidence>
<dbReference type="SUPFAM" id="SSF51556">
    <property type="entry name" value="Metallo-dependent hydrolases"/>
    <property type="match status" value="1"/>
</dbReference>
<dbReference type="InterPro" id="IPR032466">
    <property type="entry name" value="Metal_Hydrolase"/>
</dbReference>
<reference evidence="1" key="2">
    <citation type="submission" date="2021-04" db="EMBL/GenBank/DDBJ databases">
        <authorList>
            <person name="Gilroy R."/>
        </authorList>
    </citation>
    <scope>NUCLEOTIDE SEQUENCE</scope>
    <source>
        <strain evidence="1">ChiGjej4B4-7305</strain>
    </source>
</reference>